<keyword evidence="2" id="KW-1133">Transmembrane helix</keyword>
<sequence>MASKNNLYMFSSITFAIMLVKLFVMVRQSVAIGSNIAQSLKKSNDLLKCENGLGVKCGDDIYQNVFEIGNEVSKECCDRLLIVGKDCHDLLTELTIVYKRFTMKEAREIWHKNDKVWEQCENIGSAPNPEKSNQLIKCENGLGKKCGHSIYHHVFEFGKDISEECCSRLKNVGKDCHDLLTEVTIVYKRLSMKRAKEVWKQNDIAWEECNTVE</sequence>
<accession>A0AAW1MUW2</accession>
<evidence type="ECO:0000313" key="4">
    <source>
        <dbReference type="EMBL" id="KAK9750303.1"/>
    </source>
</evidence>
<dbReference type="Proteomes" id="UP001443914">
    <property type="component" value="Unassembled WGS sequence"/>
</dbReference>
<evidence type="ECO:0000256" key="2">
    <source>
        <dbReference type="SAM" id="Phobius"/>
    </source>
</evidence>
<evidence type="ECO:0000313" key="5">
    <source>
        <dbReference type="Proteomes" id="UP001443914"/>
    </source>
</evidence>
<gene>
    <name evidence="4" type="ORF">RND81_02G185900</name>
</gene>
<reference evidence="4" key="1">
    <citation type="submission" date="2024-03" db="EMBL/GenBank/DDBJ databases">
        <title>WGS assembly of Saponaria officinalis var. Norfolk2.</title>
        <authorList>
            <person name="Jenkins J."/>
            <person name="Shu S."/>
            <person name="Grimwood J."/>
            <person name="Barry K."/>
            <person name="Goodstein D."/>
            <person name="Schmutz J."/>
            <person name="Leebens-Mack J."/>
            <person name="Osbourn A."/>
        </authorList>
    </citation>
    <scope>NUCLEOTIDE SEQUENCE [LARGE SCALE GENOMIC DNA]</scope>
    <source>
        <strain evidence="4">JIC</strain>
    </source>
</reference>
<keyword evidence="5" id="KW-1185">Reference proteome</keyword>
<dbReference type="PANTHER" id="PTHR31951:SF22">
    <property type="entry name" value="ECA1 GAMETOGENESIS RELATED FAMILY"/>
    <property type="match status" value="1"/>
</dbReference>
<evidence type="ECO:0000256" key="1">
    <source>
        <dbReference type="ARBA" id="ARBA00022729"/>
    </source>
</evidence>
<organism evidence="4 5">
    <name type="scientific">Saponaria officinalis</name>
    <name type="common">Common soapwort</name>
    <name type="synonym">Lychnis saponaria</name>
    <dbReference type="NCBI Taxonomy" id="3572"/>
    <lineage>
        <taxon>Eukaryota</taxon>
        <taxon>Viridiplantae</taxon>
        <taxon>Streptophyta</taxon>
        <taxon>Embryophyta</taxon>
        <taxon>Tracheophyta</taxon>
        <taxon>Spermatophyta</taxon>
        <taxon>Magnoliopsida</taxon>
        <taxon>eudicotyledons</taxon>
        <taxon>Gunneridae</taxon>
        <taxon>Pentapetalae</taxon>
        <taxon>Caryophyllales</taxon>
        <taxon>Caryophyllaceae</taxon>
        <taxon>Caryophylleae</taxon>
        <taxon>Saponaria</taxon>
    </lineage>
</organism>
<dbReference type="EMBL" id="JBDFQZ010000002">
    <property type="protein sequence ID" value="KAK9750303.1"/>
    <property type="molecule type" value="Genomic_DNA"/>
</dbReference>
<proteinExistence type="predicted"/>
<evidence type="ECO:0000259" key="3">
    <source>
        <dbReference type="Pfam" id="PF05617"/>
    </source>
</evidence>
<keyword evidence="2" id="KW-0812">Transmembrane</keyword>
<feature type="domain" description="Prolamin-like" evidence="3">
    <location>
        <begin position="137"/>
        <end position="202"/>
    </location>
</feature>
<dbReference type="PANTHER" id="PTHR31951">
    <property type="entry name" value="BIFUNCTIONAL INHIBITOR/LIPID-TRANSFER PROTEIN/SEED STORAGE 2S ALBUMIN SUPERFAMILY PROTEIN-RELATED"/>
    <property type="match status" value="1"/>
</dbReference>
<dbReference type="Pfam" id="PF05617">
    <property type="entry name" value="Prolamin_like"/>
    <property type="match status" value="2"/>
</dbReference>
<protein>
    <recommendedName>
        <fullName evidence="3">Prolamin-like domain-containing protein</fullName>
    </recommendedName>
</protein>
<dbReference type="InterPro" id="IPR008502">
    <property type="entry name" value="Prolamin-like"/>
</dbReference>
<feature type="transmembrane region" description="Helical" evidence="2">
    <location>
        <begin position="7"/>
        <end position="26"/>
    </location>
</feature>
<keyword evidence="2" id="KW-0472">Membrane</keyword>
<dbReference type="AlphaFoldDB" id="A0AAW1MUW2"/>
<comment type="caution">
    <text evidence="4">The sequence shown here is derived from an EMBL/GenBank/DDBJ whole genome shotgun (WGS) entry which is preliminary data.</text>
</comment>
<keyword evidence="1" id="KW-0732">Signal</keyword>
<name>A0AAW1MUW2_SAPOF</name>
<feature type="domain" description="Prolamin-like" evidence="3">
    <location>
        <begin position="48"/>
        <end position="120"/>
    </location>
</feature>